<dbReference type="Pfam" id="PF11209">
    <property type="entry name" value="LmeA"/>
    <property type="match status" value="1"/>
</dbReference>
<evidence type="ECO:0000313" key="3">
    <source>
        <dbReference type="Proteomes" id="UP000019277"/>
    </source>
</evidence>
<dbReference type="eggNOG" id="ENOG5033A8R">
    <property type="taxonomic scope" value="Bacteria"/>
</dbReference>
<evidence type="ECO:0000313" key="2">
    <source>
        <dbReference type="EMBL" id="EWC62527.1"/>
    </source>
</evidence>
<dbReference type="AlphaFoldDB" id="W7J0I4"/>
<proteinExistence type="predicted"/>
<accession>W7J0I4</accession>
<reference evidence="2 3" key="1">
    <citation type="journal article" date="2014" name="Genome Announc.">
        <title>Draft Genome Sequence of the Antitrypanosomally Active Sponge-Associated Bacterium Actinokineospora sp. Strain EG49.</title>
        <authorList>
            <person name="Harjes J."/>
            <person name="Ryu T."/>
            <person name="Abdelmohsen U.R."/>
            <person name="Moitinho-Silva L."/>
            <person name="Horn H."/>
            <person name="Ravasi T."/>
            <person name="Hentschel U."/>
        </authorList>
    </citation>
    <scope>NUCLEOTIDE SEQUENCE [LARGE SCALE GENOMIC DNA]</scope>
    <source>
        <strain evidence="2 3">EG49</strain>
    </source>
</reference>
<dbReference type="Proteomes" id="UP000019277">
    <property type="component" value="Unassembled WGS sequence"/>
</dbReference>
<evidence type="ECO:0008006" key="4">
    <source>
        <dbReference type="Google" id="ProtNLM"/>
    </source>
</evidence>
<sequence length="298" mass="30774">MAGMTTMTNSGRPQAAPRRGRSKAVRRLVITLVVLAALLVAADFGAAAVFEHEVSKRAKAQFGLRDDPSVKVGGFSFLAQVIAGEYDTVTVDAKGVPVQDTLRDVDVHADLRGIKAPLSDVVSGSLKQLPVREVDGQVRIKAADVNHALQENQGNSVIASIKNLTIDPASKALVATAPADGGETDLDSVETADTEGSTAGVRLCGTVEVAGLSTELCVFSIISLEQDSIAISAKRLELRNAAGATRLPSAVEDTILGVFSRPLPTGSLPFGVTPTAVTVEPGLLSVKGKATDVVLGGS</sequence>
<comment type="caution">
    <text evidence="2">The sequence shown here is derived from an EMBL/GenBank/DDBJ whole genome shotgun (WGS) entry which is preliminary data.</text>
</comment>
<dbReference type="InterPro" id="IPR021373">
    <property type="entry name" value="DUF2993"/>
</dbReference>
<organism evidence="2 3">
    <name type="scientific">Actinokineospora spheciospongiae</name>
    <dbReference type="NCBI Taxonomy" id="909613"/>
    <lineage>
        <taxon>Bacteria</taxon>
        <taxon>Bacillati</taxon>
        <taxon>Actinomycetota</taxon>
        <taxon>Actinomycetes</taxon>
        <taxon>Pseudonocardiales</taxon>
        <taxon>Pseudonocardiaceae</taxon>
        <taxon>Actinokineospora</taxon>
    </lineage>
</organism>
<feature type="region of interest" description="Disordered" evidence="1">
    <location>
        <begin position="1"/>
        <end position="20"/>
    </location>
</feature>
<keyword evidence="3" id="KW-1185">Reference proteome</keyword>
<dbReference type="EMBL" id="AYXG01000076">
    <property type="protein sequence ID" value="EWC62527.1"/>
    <property type="molecule type" value="Genomic_DNA"/>
</dbReference>
<gene>
    <name evidence="2" type="ORF">UO65_2117</name>
</gene>
<feature type="compositionally biased region" description="Polar residues" evidence="1">
    <location>
        <begin position="1"/>
        <end position="12"/>
    </location>
</feature>
<protein>
    <recommendedName>
        <fullName evidence="4">Secreted protein</fullName>
    </recommendedName>
</protein>
<evidence type="ECO:0000256" key="1">
    <source>
        <dbReference type="SAM" id="MobiDB-lite"/>
    </source>
</evidence>
<dbReference type="STRING" id="909613.UO65_2117"/>
<dbReference type="PATRIC" id="fig|909613.9.peg.2129"/>
<name>W7J0I4_9PSEU</name>